<evidence type="ECO:0000313" key="13">
    <source>
        <dbReference type="EMBL" id="ESO09378.1"/>
    </source>
</evidence>
<reference evidence="15" key="1">
    <citation type="submission" date="2012-12" db="EMBL/GenBank/DDBJ databases">
        <authorList>
            <person name="Hellsten U."/>
            <person name="Grimwood J."/>
            <person name="Chapman J.A."/>
            <person name="Shapiro H."/>
            <person name="Aerts A."/>
            <person name="Otillar R.P."/>
            <person name="Terry A.Y."/>
            <person name="Boore J.L."/>
            <person name="Simakov O."/>
            <person name="Marletaz F."/>
            <person name="Cho S.-J."/>
            <person name="Edsinger-Gonzales E."/>
            <person name="Havlak P."/>
            <person name="Kuo D.-H."/>
            <person name="Larsson T."/>
            <person name="Lv J."/>
            <person name="Arendt D."/>
            <person name="Savage R."/>
            <person name="Osoegawa K."/>
            <person name="de Jong P."/>
            <person name="Lindberg D.R."/>
            <person name="Seaver E.C."/>
            <person name="Weisblat D.A."/>
            <person name="Putnam N.H."/>
            <person name="Grigoriev I.V."/>
            <person name="Rokhsar D.S."/>
        </authorList>
    </citation>
    <scope>NUCLEOTIDE SEQUENCE</scope>
</reference>
<evidence type="ECO:0000256" key="10">
    <source>
        <dbReference type="ARBA" id="ARBA00023303"/>
    </source>
</evidence>
<keyword evidence="2 11" id="KW-0813">Transport</keyword>
<dbReference type="OrthoDB" id="6021021at2759"/>
<dbReference type="GO" id="GO:0005886">
    <property type="term" value="C:plasma membrane"/>
    <property type="evidence" value="ECO:0000318"/>
    <property type="project" value="GO_Central"/>
</dbReference>
<keyword evidence="7 11" id="KW-0406">Ion transport</keyword>
<evidence type="ECO:0000256" key="9">
    <source>
        <dbReference type="ARBA" id="ARBA00023201"/>
    </source>
</evidence>
<keyword evidence="4 11" id="KW-0812">Transmembrane</keyword>
<sequence>MNNDELYAEDVKLRVEQVRSLPFLAVTVCNNNPIRESQLKFSKGLHDLIAAYRNENESFNHTIAEYQIIQEDFQSLALLFSKEEYIEEITESSGLRVVIHDPKRMSFPEDEGIFVSPYALTHIGVKRGCQYRCLGEEVLCRCSCLYVKFATQFKLHELFSNVGGTLGLYMGFSLLTIVEIVVLLYDLFRAAVLQRNGNNILEHVKRNSFHHVVKTSICAWFC</sequence>
<dbReference type="EMBL" id="AMQM01002955">
    <property type="status" value="NOT_ANNOTATED_CDS"/>
    <property type="molecule type" value="Genomic_DNA"/>
</dbReference>
<reference evidence="13 15" key="2">
    <citation type="journal article" date="2013" name="Nature">
        <title>Insights into bilaterian evolution from three spiralian genomes.</title>
        <authorList>
            <person name="Simakov O."/>
            <person name="Marletaz F."/>
            <person name="Cho S.J."/>
            <person name="Edsinger-Gonzales E."/>
            <person name="Havlak P."/>
            <person name="Hellsten U."/>
            <person name="Kuo D.H."/>
            <person name="Larsson T."/>
            <person name="Lv J."/>
            <person name="Arendt D."/>
            <person name="Savage R."/>
            <person name="Osoegawa K."/>
            <person name="de Jong P."/>
            <person name="Grimwood J."/>
            <person name="Chapman J.A."/>
            <person name="Shapiro H."/>
            <person name="Aerts A."/>
            <person name="Otillar R.P."/>
            <person name="Terry A.Y."/>
            <person name="Boore J.L."/>
            <person name="Grigoriev I.V."/>
            <person name="Lindberg D.R."/>
            <person name="Seaver E.C."/>
            <person name="Weisblat D.A."/>
            <person name="Putnam N.H."/>
            <person name="Rokhsar D.S."/>
        </authorList>
    </citation>
    <scope>NUCLEOTIDE SEQUENCE</scope>
</reference>
<comment type="similarity">
    <text evidence="11">Belongs to the amiloride-sensitive sodium channel (TC 1.A.6) family.</text>
</comment>
<dbReference type="CTD" id="20202318"/>
<dbReference type="InParanoid" id="T1F0G8"/>
<keyword evidence="5 12" id="KW-1133">Transmembrane helix</keyword>
<accession>T1F0G8</accession>
<dbReference type="RefSeq" id="XP_009012471.1">
    <property type="nucleotide sequence ID" value="XM_009014223.1"/>
</dbReference>
<comment type="subcellular location">
    <subcellularLocation>
        <location evidence="1">Membrane</location>
        <topology evidence="1">Multi-pass membrane protein</topology>
    </subcellularLocation>
</comment>
<evidence type="ECO:0000256" key="12">
    <source>
        <dbReference type="SAM" id="Phobius"/>
    </source>
</evidence>
<keyword evidence="3 11" id="KW-0894">Sodium channel</keyword>
<evidence type="ECO:0000256" key="5">
    <source>
        <dbReference type="ARBA" id="ARBA00022989"/>
    </source>
</evidence>
<evidence type="ECO:0000256" key="11">
    <source>
        <dbReference type="RuleBase" id="RU000679"/>
    </source>
</evidence>
<evidence type="ECO:0000313" key="14">
    <source>
        <dbReference type="EnsemblMetazoa" id="HelroP168359"/>
    </source>
</evidence>
<dbReference type="PANTHER" id="PTHR11690:SF248">
    <property type="entry name" value="PICKPOCKET 17, ISOFORM A"/>
    <property type="match status" value="1"/>
</dbReference>
<evidence type="ECO:0000256" key="8">
    <source>
        <dbReference type="ARBA" id="ARBA00023136"/>
    </source>
</evidence>
<dbReference type="Proteomes" id="UP000015101">
    <property type="component" value="Unassembled WGS sequence"/>
</dbReference>
<dbReference type="AlphaFoldDB" id="T1F0G8"/>
<protein>
    <submittedName>
        <fullName evidence="13 14">Uncharacterized protein</fullName>
    </submittedName>
</protein>
<reference evidence="14" key="3">
    <citation type="submission" date="2015-06" db="UniProtKB">
        <authorList>
            <consortium name="EnsemblMetazoa"/>
        </authorList>
    </citation>
    <scope>IDENTIFICATION</scope>
</reference>
<gene>
    <name evidence="14" type="primary">20202318</name>
    <name evidence="13" type="ORF">HELRODRAFT_168359</name>
</gene>
<dbReference type="EnsemblMetazoa" id="HelroT168359">
    <property type="protein sequence ID" value="HelroP168359"/>
    <property type="gene ID" value="HelroG168359"/>
</dbReference>
<evidence type="ECO:0000256" key="7">
    <source>
        <dbReference type="ARBA" id="ARBA00023065"/>
    </source>
</evidence>
<organism evidence="14 15">
    <name type="scientific">Helobdella robusta</name>
    <name type="common">Californian leech</name>
    <dbReference type="NCBI Taxonomy" id="6412"/>
    <lineage>
        <taxon>Eukaryota</taxon>
        <taxon>Metazoa</taxon>
        <taxon>Spiralia</taxon>
        <taxon>Lophotrochozoa</taxon>
        <taxon>Annelida</taxon>
        <taxon>Clitellata</taxon>
        <taxon>Hirudinea</taxon>
        <taxon>Rhynchobdellida</taxon>
        <taxon>Glossiphoniidae</taxon>
        <taxon>Helobdella</taxon>
    </lineage>
</organism>
<dbReference type="HOGENOM" id="CLU_1246557_0_0_1"/>
<dbReference type="GO" id="GO:0035725">
    <property type="term" value="P:sodium ion transmembrane transport"/>
    <property type="evidence" value="ECO:0000318"/>
    <property type="project" value="GO_Central"/>
</dbReference>
<evidence type="ECO:0000256" key="6">
    <source>
        <dbReference type="ARBA" id="ARBA00023053"/>
    </source>
</evidence>
<feature type="transmembrane region" description="Helical" evidence="12">
    <location>
        <begin position="166"/>
        <end position="188"/>
    </location>
</feature>
<dbReference type="InterPro" id="IPR001873">
    <property type="entry name" value="ENaC"/>
</dbReference>
<dbReference type="EMBL" id="KB095959">
    <property type="protein sequence ID" value="ESO09378.1"/>
    <property type="molecule type" value="Genomic_DNA"/>
</dbReference>
<dbReference type="PANTHER" id="PTHR11690">
    <property type="entry name" value="AMILORIDE-SENSITIVE SODIUM CHANNEL-RELATED"/>
    <property type="match status" value="1"/>
</dbReference>
<keyword evidence="9 11" id="KW-0739">Sodium transport</keyword>
<evidence type="ECO:0000256" key="2">
    <source>
        <dbReference type="ARBA" id="ARBA00022448"/>
    </source>
</evidence>
<evidence type="ECO:0000256" key="1">
    <source>
        <dbReference type="ARBA" id="ARBA00004141"/>
    </source>
</evidence>
<name>T1F0G8_HELRO</name>
<proteinExistence type="inferred from homology"/>
<keyword evidence="15" id="KW-1185">Reference proteome</keyword>
<keyword evidence="8 12" id="KW-0472">Membrane</keyword>
<dbReference type="GO" id="GO:0015280">
    <property type="term" value="F:ligand-gated sodium channel activity"/>
    <property type="evidence" value="ECO:0000318"/>
    <property type="project" value="GO_Central"/>
</dbReference>
<keyword evidence="10 11" id="KW-0407">Ion channel</keyword>
<evidence type="ECO:0000256" key="3">
    <source>
        <dbReference type="ARBA" id="ARBA00022461"/>
    </source>
</evidence>
<evidence type="ECO:0000313" key="15">
    <source>
        <dbReference type="Proteomes" id="UP000015101"/>
    </source>
</evidence>
<dbReference type="Pfam" id="PF00858">
    <property type="entry name" value="ASC"/>
    <property type="match status" value="2"/>
</dbReference>
<dbReference type="KEGG" id="hro:HELRODRAFT_168359"/>
<evidence type="ECO:0000256" key="4">
    <source>
        <dbReference type="ARBA" id="ARBA00022692"/>
    </source>
</evidence>
<dbReference type="GeneID" id="20202318"/>
<keyword evidence="6" id="KW-0915">Sodium</keyword>
<dbReference type="Gene3D" id="1.10.287.770">
    <property type="entry name" value="YojJ-like"/>
    <property type="match status" value="1"/>
</dbReference>